<accession>A0A1M6EIK4</accession>
<gene>
    <name evidence="1" type="ORF">SAMN05444350_109119</name>
</gene>
<sequence>MVLNSIFIYFSSKIAYRLSGNGSMAKIGLGNSDYCTDAFPARFTFASKSLLTNVFNLNLIL</sequence>
<dbReference type="EMBL" id="FQZN01000009">
    <property type="protein sequence ID" value="SHI85324.1"/>
    <property type="molecule type" value="Genomic_DNA"/>
</dbReference>
<dbReference type="AlphaFoldDB" id="A0A1M6EIK4"/>
<evidence type="ECO:0000313" key="1">
    <source>
        <dbReference type="EMBL" id="SHI85324.1"/>
    </source>
</evidence>
<reference evidence="2" key="1">
    <citation type="submission" date="2016-11" db="EMBL/GenBank/DDBJ databases">
        <authorList>
            <person name="Varghese N."/>
            <person name="Submissions S."/>
        </authorList>
    </citation>
    <scope>NUCLEOTIDE SEQUENCE [LARGE SCALE GENOMIC DNA]</scope>
    <source>
        <strain evidence="2">DSM 26884</strain>
    </source>
</reference>
<dbReference type="Proteomes" id="UP000184192">
    <property type="component" value="Unassembled WGS sequence"/>
</dbReference>
<organism evidence="1 2">
    <name type="scientific">Bacteroides stercorirosoris</name>
    <dbReference type="NCBI Taxonomy" id="871324"/>
    <lineage>
        <taxon>Bacteria</taxon>
        <taxon>Pseudomonadati</taxon>
        <taxon>Bacteroidota</taxon>
        <taxon>Bacteroidia</taxon>
        <taxon>Bacteroidales</taxon>
        <taxon>Bacteroidaceae</taxon>
        <taxon>Bacteroides</taxon>
    </lineage>
</organism>
<evidence type="ECO:0000313" key="2">
    <source>
        <dbReference type="Proteomes" id="UP000184192"/>
    </source>
</evidence>
<protein>
    <submittedName>
        <fullName evidence="1">Uncharacterized protein</fullName>
    </submittedName>
</protein>
<name>A0A1M6EIK4_9BACE</name>
<proteinExistence type="predicted"/>
<keyword evidence="2" id="KW-1185">Reference proteome</keyword>